<dbReference type="InterPro" id="IPR025743">
    <property type="entry name" value="TssM1_N"/>
</dbReference>
<dbReference type="STRING" id="49186.SAMN05421647_11266"/>
<feature type="transmembrane region" description="Helical" evidence="1">
    <location>
        <begin position="12"/>
        <end position="36"/>
    </location>
</feature>
<proteinExistence type="predicted"/>
<sequence>MRFLTALASRLKTLFGLLALVVIALLIWFVLPAVMIGGNDPFGSALTRGGMIAGMFGMALLYKAKTYFQNKRKNEQLSSEIASKPEAEKAQPAQGEIDELKEKFDTALSMLKKVKTREGGRGSYLYVLPWYVMIGPPGAGKTTALVNSDLHFPLQDSVGASIKGVGGTRNCDWWFTDEAVLLDTAGRYTSRDSQSEQDEAEWQGFLELLGRYRKQKPINGIIISFPVESLLKLQESELIAHARQIKQRIQEFQERFGIRFPVYICFTKCDLLPGFSEYFDDLDREEREQVWGITYPYEGDEEQDVVPTFLTEFRTLQDRIQSRELERLQVENDLGRRNQIYLFPRSFGLLQGSIVTFLQEVFKSTRFETQPMLRGVYFTSGTQDGTTLDRVVNALGARFGLRAEAQGLRPGKGKGYFLRHLFQKVIFAEAGLAGTNIKHEKRMFIFHMLGYASVLLLSLGVAGYWGYGFVENQGLVQRANAAVQASNESIAEISRYDQSVLAPATALEQVRQLPGGYADQQASSIPWWHYLGLNQGDKIGQGAVSAYQQLLYKGFFPRLLLQVEQRLHDRQNNADYLYETLRVYLMLTSPQHLESTAVQGWFKREWEHRLPQGTRGNDREQLEAHLHALLEYLPQESDVEPDTELVAGVRQILSTLPPARRLYFRLRQNGLADPELTPFRLVDAIGSQAVYMFRFRNGQPITADVNGFFTREGYRKYFLEKRADLLGRYLSDEWVMGQEYGLESIGVSANKMERQLEGMYLDEYLQVWRNYLDQVDFTPMNSPRETLGVLRELASKDSPLVDLLKAIAYHTSDEAFASLPEVADVDNSTTDGDTSANLINTGEALALRDRLPNPVVEYFADLNVLVSAEEDRPAPIEGTIRMLDELYVEMKAMDGALNRGRTAFQASSEPMGSSSVLQDMDAEASRQPVFLAGLMGKISQSAKRHTTSDARQYMSRRWENDVVRHCKKMIEGRYPFNKRSQREITLDDMTAYFAPGGTLDQYFNDVVIDHIDTSRRPWRWNYSQGISLGFSDDVLRHLELGRSIRDTFYRTGANSPAVSFEIKPVRMDKSILRMSLSIDGEQMGYAHGPVTGRRFVWPGANRASGKRGIARLVVVTLEGQESITEQGEWALFRLFDRADVKRLDAERYELTFQLKGRYRVSMEVKAGSVYNPFQLAELRQLRCN</sequence>
<dbReference type="Pfam" id="PF14331">
    <property type="entry name" value="IcmF-related_N"/>
    <property type="match status" value="1"/>
</dbReference>
<reference evidence="6 7" key="1">
    <citation type="submission" date="2017-01" db="EMBL/GenBank/DDBJ databases">
        <authorList>
            <person name="Mah S.A."/>
            <person name="Swanson W.J."/>
            <person name="Moy G.W."/>
            <person name="Vacquier V.D."/>
        </authorList>
    </citation>
    <scope>NUCLEOTIDE SEQUENCE [LARGE SCALE GENOMIC DNA]</scope>
    <source>
        <strain evidence="6 7">DSM 7027</strain>
    </source>
</reference>
<dbReference type="InterPro" id="IPR009612">
    <property type="entry name" value="IcmF-rel"/>
</dbReference>
<accession>A0A1N6X168</accession>
<dbReference type="Pfam" id="PF06761">
    <property type="entry name" value="IcmF-related"/>
    <property type="match status" value="1"/>
</dbReference>
<keyword evidence="7" id="KW-1185">Reference proteome</keyword>
<dbReference type="Pfam" id="PF06744">
    <property type="entry name" value="IcmF_C"/>
    <property type="match status" value="1"/>
</dbReference>
<evidence type="ECO:0000256" key="1">
    <source>
        <dbReference type="SAM" id="Phobius"/>
    </source>
</evidence>
<feature type="domain" description="Type VI secretion system component TssM1 N-terminal" evidence="4">
    <location>
        <begin position="196"/>
        <end position="452"/>
    </location>
</feature>
<name>A0A1N6X168_9GAMM</name>
<dbReference type="InterPro" id="IPR027417">
    <property type="entry name" value="P-loop_NTPase"/>
</dbReference>
<dbReference type="PANTHER" id="PTHR36153">
    <property type="entry name" value="INNER MEMBRANE PROTEIN-RELATED"/>
    <property type="match status" value="1"/>
</dbReference>
<dbReference type="InterPro" id="IPR010623">
    <property type="entry name" value="IcmF_C"/>
</dbReference>
<dbReference type="InterPro" id="IPR048677">
    <property type="entry name" value="TssM1_hel"/>
</dbReference>
<dbReference type="InterPro" id="IPR017731">
    <property type="entry name" value="TssM1-like"/>
</dbReference>
<evidence type="ECO:0000313" key="7">
    <source>
        <dbReference type="Proteomes" id="UP000186895"/>
    </source>
</evidence>
<feature type="transmembrane region" description="Helical" evidence="1">
    <location>
        <begin position="42"/>
        <end position="62"/>
    </location>
</feature>
<dbReference type="PANTHER" id="PTHR36153:SF1">
    <property type="entry name" value="TYPE VI SECRETION SYSTEM COMPONENT TSSM1"/>
    <property type="match status" value="1"/>
</dbReference>
<feature type="domain" description="Type VI secretion system IcmF C-terminal" evidence="2">
    <location>
        <begin position="1060"/>
        <end position="1167"/>
    </location>
</feature>
<evidence type="ECO:0000259" key="3">
    <source>
        <dbReference type="Pfam" id="PF06761"/>
    </source>
</evidence>
<gene>
    <name evidence="6" type="ORF">SAMN05421647_11266</name>
</gene>
<dbReference type="InterPro" id="IPR053156">
    <property type="entry name" value="T6SS_TssM-like"/>
</dbReference>
<dbReference type="eggNOG" id="COG3523">
    <property type="taxonomic scope" value="Bacteria"/>
</dbReference>
<evidence type="ECO:0000313" key="6">
    <source>
        <dbReference type="EMBL" id="SIQ96053.1"/>
    </source>
</evidence>
<protein>
    <submittedName>
        <fullName evidence="6">Type VI secretion system protein ImpL</fullName>
    </submittedName>
</protein>
<dbReference type="NCBIfam" id="TIGR03348">
    <property type="entry name" value="VI_IcmF"/>
    <property type="match status" value="1"/>
</dbReference>
<dbReference type="AlphaFoldDB" id="A0A1N6X168"/>
<dbReference type="SUPFAM" id="SSF52540">
    <property type="entry name" value="P-loop containing nucleoside triphosphate hydrolases"/>
    <property type="match status" value="1"/>
</dbReference>
<organism evidence="6 7">
    <name type="scientific">Marinobacterium stanieri</name>
    <dbReference type="NCBI Taxonomy" id="49186"/>
    <lineage>
        <taxon>Bacteria</taxon>
        <taxon>Pseudomonadati</taxon>
        <taxon>Pseudomonadota</taxon>
        <taxon>Gammaproteobacteria</taxon>
        <taxon>Oceanospirillales</taxon>
        <taxon>Oceanospirillaceae</taxon>
        <taxon>Marinobacterium</taxon>
    </lineage>
</organism>
<dbReference type="Proteomes" id="UP000186895">
    <property type="component" value="Unassembled WGS sequence"/>
</dbReference>
<dbReference type="EMBL" id="FTMN01000012">
    <property type="protein sequence ID" value="SIQ96053.1"/>
    <property type="molecule type" value="Genomic_DNA"/>
</dbReference>
<dbReference type="CDD" id="cd00882">
    <property type="entry name" value="Ras_like_GTPase"/>
    <property type="match status" value="1"/>
</dbReference>
<feature type="transmembrane region" description="Helical" evidence="1">
    <location>
        <begin position="444"/>
        <end position="467"/>
    </location>
</feature>
<feature type="domain" description="IcmF-related" evidence="3">
    <location>
        <begin position="506"/>
        <end position="812"/>
    </location>
</feature>
<evidence type="ECO:0000259" key="4">
    <source>
        <dbReference type="Pfam" id="PF14331"/>
    </source>
</evidence>
<keyword evidence="1" id="KW-1133">Transmembrane helix</keyword>
<dbReference type="RefSeq" id="WP_076465826.1">
    <property type="nucleotide sequence ID" value="NZ_FTMN01000012.1"/>
</dbReference>
<feature type="domain" description="Type VI secretion system component TssM1 helical" evidence="5">
    <location>
        <begin position="953"/>
        <end position="1052"/>
    </location>
</feature>
<keyword evidence="1" id="KW-0812">Transmembrane</keyword>
<keyword evidence="1" id="KW-0472">Membrane</keyword>
<evidence type="ECO:0000259" key="5">
    <source>
        <dbReference type="Pfam" id="PF21070"/>
    </source>
</evidence>
<dbReference type="Pfam" id="PF21070">
    <property type="entry name" value="IcmF_helical"/>
    <property type="match status" value="1"/>
</dbReference>
<evidence type="ECO:0000259" key="2">
    <source>
        <dbReference type="Pfam" id="PF06744"/>
    </source>
</evidence>